<protein>
    <submittedName>
        <fullName evidence="3">Calcium-binding protein</fullName>
    </submittedName>
</protein>
<keyword evidence="2" id="KW-0964">Secreted</keyword>
<evidence type="ECO:0000313" key="3">
    <source>
        <dbReference type="EMBL" id="QNM82911.1"/>
    </source>
</evidence>
<dbReference type="PANTHER" id="PTHR38340">
    <property type="entry name" value="S-LAYER PROTEIN"/>
    <property type="match status" value="1"/>
</dbReference>
<comment type="subcellular location">
    <subcellularLocation>
        <location evidence="1">Secreted</location>
    </subcellularLocation>
</comment>
<name>A0A7G9L2R2_9SPHN</name>
<organism evidence="3 4">
    <name type="scientific">Sphingomonas sabuli</name>
    <dbReference type="NCBI Taxonomy" id="2764186"/>
    <lineage>
        <taxon>Bacteria</taxon>
        <taxon>Pseudomonadati</taxon>
        <taxon>Pseudomonadota</taxon>
        <taxon>Alphaproteobacteria</taxon>
        <taxon>Sphingomonadales</taxon>
        <taxon>Sphingomonadaceae</taxon>
        <taxon>Sphingomonas</taxon>
    </lineage>
</organism>
<dbReference type="AlphaFoldDB" id="A0A7G9L2R2"/>
<keyword evidence="4" id="KW-1185">Reference proteome</keyword>
<evidence type="ECO:0000256" key="2">
    <source>
        <dbReference type="ARBA" id="ARBA00022525"/>
    </source>
</evidence>
<proteinExistence type="predicted"/>
<gene>
    <name evidence="3" type="ORF">H8M03_00630</name>
</gene>
<dbReference type="InterPro" id="IPR011049">
    <property type="entry name" value="Serralysin-like_metalloprot_C"/>
</dbReference>
<dbReference type="InterPro" id="IPR001343">
    <property type="entry name" value="Hemolysn_Ca-bd"/>
</dbReference>
<dbReference type="EMBL" id="CP060697">
    <property type="protein sequence ID" value="QNM82911.1"/>
    <property type="molecule type" value="Genomic_DNA"/>
</dbReference>
<dbReference type="KEGG" id="ssau:H8M03_00630"/>
<dbReference type="InterPro" id="IPR018511">
    <property type="entry name" value="Hemolysin-typ_Ca-bd_CS"/>
</dbReference>
<dbReference type="PRINTS" id="PR00313">
    <property type="entry name" value="CABNDNGRPT"/>
</dbReference>
<dbReference type="Pfam" id="PF00353">
    <property type="entry name" value="HemolysinCabind"/>
    <property type="match status" value="5"/>
</dbReference>
<evidence type="ECO:0000256" key="1">
    <source>
        <dbReference type="ARBA" id="ARBA00004613"/>
    </source>
</evidence>
<dbReference type="GO" id="GO:0005576">
    <property type="term" value="C:extracellular region"/>
    <property type="evidence" value="ECO:0007669"/>
    <property type="project" value="UniProtKB-SubCell"/>
</dbReference>
<accession>A0A7G9L2R2</accession>
<dbReference type="InterPro" id="IPR050557">
    <property type="entry name" value="RTX_toxin/Mannuronan_C5-epim"/>
</dbReference>
<evidence type="ECO:0000313" key="4">
    <source>
        <dbReference type="Proteomes" id="UP000515861"/>
    </source>
</evidence>
<dbReference type="PANTHER" id="PTHR38340:SF1">
    <property type="entry name" value="S-LAYER PROTEIN"/>
    <property type="match status" value="1"/>
</dbReference>
<dbReference type="Gene3D" id="2.150.10.10">
    <property type="entry name" value="Serralysin-like metalloprotease, C-terminal"/>
    <property type="match status" value="4"/>
</dbReference>
<dbReference type="GO" id="GO:0005509">
    <property type="term" value="F:calcium ion binding"/>
    <property type="evidence" value="ECO:0007669"/>
    <property type="project" value="InterPro"/>
</dbReference>
<sequence>MPTSGTVYEWAYEVSTGDGLYTVVWDISEFSVQASTLSPLILGDDVDTLLAQHLMVGDDTVRGSSGNDGLLGYGGNDTIIGNDGNDFLDGGLGIDDMVGGLGDDTYVLDNANDMISEDADQGTDSVTLQFAPTDGAYVLSANFENLRNLSGQGLVMGGNAGNNQLFGGSGVDDVLYGAGGNDYLNGGTGADAMFGGSGHDTFFVDNTADFVSDRWSDLGATGDGVDEVRTSVSFALVGGDRADIEHVTLIGTAAINATGNALVNELSGNAAANTLNGAAGADVMRGGGGNDVYYVDNGGDRVIETSAAGGADTVRSSVSFELGNNVENLQLTGAVASMGTGNALANRISGNNQLNVLLGEAGDDVLTGNGGQDTLLGGIGDDQIDGGTGEDWVEGGVGKDIVTGGSDADLFVFRSGDFAGLSAGSCDRIIDFSQADGDQIRLNSIDANGANGSTTNEAFSFIGSAAFHGVAGELRYVQNAGNTFVMGDTNGDGAADFMIRLDGLHSLAASDFLL</sequence>
<dbReference type="SUPFAM" id="SSF51120">
    <property type="entry name" value="beta-Roll"/>
    <property type="match status" value="3"/>
</dbReference>
<dbReference type="Proteomes" id="UP000515861">
    <property type="component" value="Chromosome"/>
</dbReference>
<dbReference type="PROSITE" id="PS00330">
    <property type="entry name" value="HEMOLYSIN_CALCIUM"/>
    <property type="match status" value="3"/>
</dbReference>
<dbReference type="RefSeq" id="WP_187479866.1">
    <property type="nucleotide sequence ID" value="NZ_CP060697.1"/>
</dbReference>
<reference evidence="3 4" key="1">
    <citation type="submission" date="2020-08" db="EMBL/GenBank/DDBJ databases">
        <title>Sphingomonas sp. sand1-3 16S ribosomal RNA gene Genome sequencing and assembly.</title>
        <authorList>
            <person name="Kang M."/>
        </authorList>
    </citation>
    <scope>NUCLEOTIDE SEQUENCE [LARGE SCALE GENOMIC DNA]</scope>
    <source>
        <strain evidence="4">sand1-3</strain>
    </source>
</reference>